<keyword evidence="5 6" id="KW-0472">Membrane</keyword>
<evidence type="ECO:0008006" key="9">
    <source>
        <dbReference type="Google" id="ProtNLM"/>
    </source>
</evidence>
<dbReference type="InterPro" id="IPR007941">
    <property type="entry name" value="DUF726"/>
</dbReference>
<evidence type="ECO:0000313" key="7">
    <source>
        <dbReference type="EMBL" id="ORZ23127.1"/>
    </source>
</evidence>
<keyword evidence="8" id="KW-1185">Reference proteome</keyword>
<dbReference type="EMBL" id="MCGE01000003">
    <property type="protein sequence ID" value="ORZ23127.1"/>
    <property type="molecule type" value="Genomic_DNA"/>
</dbReference>
<keyword evidence="4 6" id="KW-1133">Transmembrane helix</keyword>
<comment type="caution">
    <text evidence="7">The sequence shown here is derived from an EMBL/GenBank/DDBJ whole genome shotgun (WGS) entry which is preliminary data.</text>
</comment>
<dbReference type="Proteomes" id="UP000193560">
    <property type="component" value="Unassembled WGS sequence"/>
</dbReference>
<protein>
    <recommendedName>
        <fullName evidence="9">DUF726-domain-containing protein</fullName>
    </recommendedName>
</protein>
<dbReference type="Gene3D" id="3.40.50.1820">
    <property type="entry name" value="alpha/beta hydrolase"/>
    <property type="match status" value="1"/>
</dbReference>
<evidence type="ECO:0000256" key="4">
    <source>
        <dbReference type="ARBA" id="ARBA00022989"/>
    </source>
</evidence>
<gene>
    <name evidence="7" type="ORF">BCR42DRAFT_343554</name>
</gene>
<dbReference type="SUPFAM" id="SSF53474">
    <property type="entry name" value="alpha/beta-Hydrolases"/>
    <property type="match status" value="1"/>
</dbReference>
<evidence type="ECO:0000256" key="3">
    <source>
        <dbReference type="ARBA" id="ARBA00022692"/>
    </source>
</evidence>
<dbReference type="PANTHER" id="PTHR17920:SF23">
    <property type="entry name" value="DUF726-DOMAIN-CONTAINING PROTEIN"/>
    <property type="match status" value="1"/>
</dbReference>
<name>A0A1X2IVR6_9FUNG</name>
<feature type="transmembrane region" description="Helical" evidence="6">
    <location>
        <begin position="210"/>
        <end position="235"/>
    </location>
</feature>
<feature type="transmembrane region" description="Helical" evidence="6">
    <location>
        <begin position="180"/>
        <end position="204"/>
    </location>
</feature>
<comment type="similarity">
    <text evidence="2">Belongs to the TMCO4 family.</text>
</comment>
<sequence length="516" mass="56741">MTASTSTLEWQHDQKLAVARLVQFILIDNEHKLGTDWTIPWWQKILPRIGLTPEEKDAISSLPLEKAVALVTKPTDIRIDVLLDLLSIALNVDQASTQSEQEPADIIYDARTRQFLYSMTLEMGLEGTELAIVEKSLGQQMYFSLQEKSKDSDDYGDRSSQMNSSAQLAMIENNSKKKMFRWFATGAGVVGGGAVIALTGGLAAPLLAPLIVGLTGATFFATAGGIALVTSLFGLTGGGLTGFKMHRRTQGLNEFGFQQILVDKDIPSIPTLKATICVTGFLLDDLKETTAPWIATFENQRHQIDTFCLEYEKKTLLDLGYAFRRFLTNQALKYAGLEVAKQTALAAFFAAVALPATLLKVADIIDDPWQIAVDRSRKAGIVLANTLEERVQGNRPCNLIGYSCGSLVIWQCLQELNRRKIYGAIDHVVLMGAPVPSDDTQLWKNAKSVVSGRFVNCYTADDWVLAYVYRLHSLETKVSGLAPVPFDGIENVALELDGHTSYRDAVPTIMADINLE</sequence>
<evidence type="ECO:0000256" key="1">
    <source>
        <dbReference type="ARBA" id="ARBA00004141"/>
    </source>
</evidence>
<dbReference type="PANTHER" id="PTHR17920">
    <property type="entry name" value="TRANSMEMBRANE AND COILED-COIL DOMAIN-CONTAINING PROTEIN 4 TMCO4"/>
    <property type="match status" value="1"/>
</dbReference>
<accession>A0A1X2IVR6</accession>
<keyword evidence="3 6" id="KW-0812">Transmembrane</keyword>
<evidence type="ECO:0000256" key="5">
    <source>
        <dbReference type="ARBA" id="ARBA00023136"/>
    </source>
</evidence>
<evidence type="ECO:0000313" key="8">
    <source>
        <dbReference type="Proteomes" id="UP000193560"/>
    </source>
</evidence>
<dbReference type="GO" id="GO:0016020">
    <property type="term" value="C:membrane"/>
    <property type="evidence" value="ECO:0007669"/>
    <property type="project" value="UniProtKB-SubCell"/>
</dbReference>
<dbReference type="OrthoDB" id="277931at2759"/>
<reference evidence="7 8" key="1">
    <citation type="submission" date="2016-07" db="EMBL/GenBank/DDBJ databases">
        <title>Pervasive Adenine N6-methylation of Active Genes in Fungi.</title>
        <authorList>
            <consortium name="DOE Joint Genome Institute"/>
            <person name="Mondo S.J."/>
            <person name="Dannebaum R.O."/>
            <person name="Kuo R.C."/>
            <person name="Labutti K."/>
            <person name="Haridas S."/>
            <person name="Kuo A."/>
            <person name="Salamov A."/>
            <person name="Ahrendt S.R."/>
            <person name="Lipzen A."/>
            <person name="Sullivan W."/>
            <person name="Andreopoulos W.B."/>
            <person name="Clum A."/>
            <person name="Lindquist E."/>
            <person name="Daum C."/>
            <person name="Ramamoorthy G.K."/>
            <person name="Gryganskyi A."/>
            <person name="Culley D."/>
            <person name="Magnuson J.K."/>
            <person name="James T.Y."/>
            <person name="O'Malley M.A."/>
            <person name="Stajich J.E."/>
            <person name="Spatafora J.W."/>
            <person name="Visel A."/>
            <person name="Grigoriev I.V."/>
        </authorList>
    </citation>
    <scope>NUCLEOTIDE SEQUENCE [LARGE SCALE GENOMIC DNA]</scope>
    <source>
        <strain evidence="7 8">NRRL 1336</strain>
    </source>
</reference>
<organism evidence="7 8">
    <name type="scientific">Absidia repens</name>
    <dbReference type="NCBI Taxonomy" id="90262"/>
    <lineage>
        <taxon>Eukaryota</taxon>
        <taxon>Fungi</taxon>
        <taxon>Fungi incertae sedis</taxon>
        <taxon>Mucoromycota</taxon>
        <taxon>Mucoromycotina</taxon>
        <taxon>Mucoromycetes</taxon>
        <taxon>Mucorales</taxon>
        <taxon>Cunninghamellaceae</taxon>
        <taxon>Absidia</taxon>
    </lineage>
</organism>
<proteinExistence type="inferred from homology"/>
<dbReference type="AlphaFoldDB" id="A0A1X2IVR6"/>
<dbReference type="InterPro" id="IPR029058">
    <property type="entry name" value="AB_hydrolase_fold"/>
</dbReference>
<dbReference type="Pfam" id="PF05277">
    <property type="entry name" value="DUF726"/>
    <property type="match status" value="1"/>
</dbReference>
<evidence type="ECO:0000256" key="2">
    <source>
        <dbReference type="ARBA" id="ARBA00009824"/>
    </source>
</evidence>
<comment type="subcellular location">
    <subcellularLocation>
        <location evidence="1">Membrane</location>
        <topology evidence="1">Multi-pass membrane protein</topology>
    </subcellularLocation>
</comment>
<evidence type="ECO:0000256" key="6">
    <source>
        <dbReference type="SAM" id="Phobius"/>
    </source>
</evidence>